<dbReference type="InterPro" id="IPR015943">
    <property type="entry name" value="WD40/YVTN_repeat-like_dom_sf"/>
</dbReference>
<sequence>MGIRRALIGVCLAAALMPASASLYAKTYDVLELPAVPSELAAKSLIFSISKFYDTWYATGHHGHILYSTDGENWSQAEVPVRSSLLDIYFASPQLGWAVGHEGVILHSSDGGKTWVKQYDGLRYGEEGRAYYSKLAKENPDNEMYPFLVEEMDFAISQGADKPLFAVDFHDESYGHVLGAYGMILKTEDGGKNWVHVLETTENDSFYHVFDVANLAGKNRFFMSGEAGLFMIGDAEAETATLVETVPWEGSFFTASATPDGAVVLGGLRGRMFRSDDEGQSWEEVKKRPTSSIVDSTLLENGTLIFVGIAGEILASNDDGRTFAMLPVTSGNRIYAVEEGPDGSLLVAGPAGIQKLGLPK</sequence>
<keyword evidence="6" id="KW-1185">Reference proteome</keyword>
<dbReference type="InterPro" id="IPR036278">
    <property type="entry name" value="Sialidase_sf"/>
</dbReference>
<dbReference type="Pfam" id="PF14870">
    <property type="entry name" value="PSII_BNR"/>
    <property type="match status" value="2"/>
</dbReference>
<evidence type="ECO:0000313" key="5">
    <source>
        <dbReference type="EMBL" id="KAA1193301.1"/>
    </source>
</evidence>
<dbReference type="RefSeq" id="WP_149610408.1">
    <property type="nucleotide sequence ID" value="NZ_VTUX01000002.1"/>
</dbReference>
<dbReference type="EMBL" id="VTUX01000002">
    <property type="protein sequence ID" value="KAA1193301.1"/>
    <property type="molecule type" value="Genomic_DNA"/>
</dbReference>
<dbReference type="SUPFAM" id="SSF50939">
    <property type="entry name" value="Sialidases"/>
    <property type="match status" value="1"/>
</dbReference>
<evidence type="ECO:0000256" key="2">
    <source>
        <dbReference type="ARBA" id="ARBA00023276"/>
    </source>
</evidence>
<dbReference type="CDD" id="cd15482">
    <property type="entry name" value="Sialidase_non-viral"/>
    <property type="match status" value="1"/>
</dbReference>
<feature type="chain" id="PRO_5022804494" description="Photosynthesis system II assembly factor Ycf48/Hcf136-like domain-containing protein" evidence="3">
    <location>
        <begin position="22"/>
        <end position="360"/>
    </location>
</feature>
<keyword evidence="1" id="KW-0602">Photosynthesis</keyword>
<proteinExistence type="predicted"/>
<dbReference type="PANTHER" id="PTHR47199:SF2">
    <property type="entry name" value="PHOTOSYSTEM II STABILITY_ASSEMBLY FACTOR HCF136, CHLOROPLASTIC"/>
    <property type="match status" value="1"/>
</dbReference>
<reference evidence="5 6" key="1">
    <citation type="submission" date="2019-09" db="EMBL/GenBank/DDBJ databases">
        <authorList>
            <person name="Chen X.-Y."/>
        </authorList>
    </citation>
    <scope>NUCLEOTIDE SEQUENCE [LARGE SCALE GENOMIC DNA]</scope>
    <source>
        <strain evidence="5 6">NY5</strain>
    </source>
</reference>
<dbReference type="Proteomes" id="UP000323708">
    <property type="component" value="Unassembled WGS sequence"/>
</dbReference>
<evidence type="ECO:0000313" key="6">
    <source>
        <dbReference type="Proteomes" id="UP000323708"/>
    </source>
</evidence>
<name>A0A5B0X4S8_9GAMM</name>
<accession>A0A5B0X4S8</accession>
<dbReference type="AlphaFoldDB" id="A0A5B0X4S8"/>
<evidence type="ECO:0000259" key="4">
    <source>
        <dbReference type="Pfam" id="PF14870"/>
    </source>
</evidence>
<dbReference type="GO" id="GO:0009523">
    <property type="term" value="C:photosystem II"/>
    <property type="evidence" value="ECO:0007669"/>
    <property type="project" value="UniProtKB-KW"/>
</dbReference>
<feature type="domain" description="Photosynthesis system II assembly factor Ycf48/Hcf136-like" evidence="4">
    <location>
        <begin position="70"/>
        <end position="130"/>
    </location>
</feature>
<dbReference type="GO" id="GO:0015979">
    <property type="term" value="P:photosynthesis"/>
    <property type="evidence" value="ECO:0007669"/>
    <property type="project" value="UniProtKB-KW"/>
</dbReference>
<dbReference type="PANTHER" id="PTHR47199">
    <property type="entry name" value="PHOTOSYSTEM II STABILITY/ASSEMBLY FACTOR HCF136, CHLOROPLASTIC"/>
    <property type="match status" value="1"/>
</dbReference>
<dbReference type="InterPro" id="IPR028203">
    <property type="entry name" value="PSII_CF48-like_dom"/>
</dbReference>
<keyword evidence="2" id="KW-0604">Photosystem II</keyword>
<protein>
    <recommendedName>
        <fullName evidence="4">Photosynthesis system II assembly factor Ycf48/Hcf136-like domain-containing protein</fullName>
    </recommendedName>
</protein>
<comment type="caution">
    <text evidence="5">The sequence shown here is derived from an EMBL/GenBank/DDBJ whole genome shotgun (WGS) entry which is preliminary data.</text>
</comment>
<gene>
    <name evidence="5" type="ORF">F0M18_05525</name>
</gene>
<feature type="domain" description="Photosynthesis system II assembly factor Ycf48/Hcf136-like" evidence="4">
    <location>
        <begin position="161"/>
        <end position="345"/>
    </location>
</feature>
<keyword evidence="3" id="KW-0732">Signal</keyword>
<feature type="signal peptide" evidence="3">
    <location>
        <begin position="1"/>
        <end position="21"/>
    </location>
</feature>
<dbReference type="Gene3D" id="2.130.10.10">
    <property type="entry name" value="YVTN repeat-like/Quinoprotein amine dehydrogenase"/>
    <property type="match status" value="2"/>
</dbReference>
<organism evidence="5 6">
    <name type="scientific">Pseudohalioglobus sediminis</name>
    <dbReference type="NCBI Taxonomy" id="2606449"/>
    <lineage>
        <taxon>Bacteria</taxon>
        <taxon>Pseudomonadati</taxon>
        <taxon>Pseudomonadota</taxon>
        <taxon>Gammaproteobacteria</taxon>
        <taxon>Cellvibrionales</taxon>
        <taxon>Halieaceae</taxon>
        <taxon>Pseudohalioglobus</taxon>
    </lineage>
</organism>
<evidence type="ECO:0000256" key="3">
    <source>
        <dbReference type="SAM" id="SignalP"/>
    </source>
</evidence>
<evidence type="ECO:0000256" key="1">
    <source>
        <dbReference type="ARBA" id="ARBA00022531"/>
    </source>
</evidence>